<evidence type="ECO:0000256" key="7">
    <source>
        <dbReference type="ARBA" id="ARBA00022755"/>
    </source>
</evidence>
<dbReference type="PRINTS" id="PR00099">
    <property type="entry name" value="CPSGATASE"/>
</dbReference>
<evidence type="ECO:0000256" key="10">
    <source>
        <dbReference type="PROSITE-ProRule" id="PRU00886"/>
    </source>
</evidence>
<dbReference type="AlphaFoldDB" id="A0A2H0V212"/>
<dbReference type="NCBIfam" id="TIGR00888">
    <property type="entry name" value="guaA_Nterm"/>
    <property type="match status" value="1"/>
</dbReference>
<dbReference type="SUPFAM" id="SSF52317">
    <property type="entry name" value="Class I glutamine amidotransferase-like"/>
    <property type="match status" value="1"/>
</dbReference>
<dbReference type="InterPro" id="IPR022310">
    <property type="entry name" value="NAD/GMP_synthase"/>
</dbReference>
<keyword evidence="9" id="KW-0315">Glutamine amidotransferase</keyword>
<dbReference type="PROSITE" id="PS51273">
    <property type="entry name" value="GATASE_TYPE_1"/>
    <property type="match status" value="1"/>
</dbReference>
<dbReference type="PRINTS" id="PR00096">
    <property type="entry name" value="GATASE"/>
</dbReference>
<dbReference type="Gene3D" id="3.40.50.880">
    <property type="match status" value="1"/>
</dbReference>
<dbReference type="InterPro" id="IPR014729">
    <property type="entry name" value="Rossmann-like_a/b/a_fold"/>
</dbReference>
<comment type="pathway">
    <text evidence="2">Purine metabolism; GMP biosynthesis; GMP from XMP (L-Gln route): step 1/1.</text>
</comment>
<dbReference type="Pfam" id="PF00117">
    <property type="entry name" value="GATase"/>
    <property type="match status" value="1"/>
</dbReference>
<dbReference type="NCBIfam" id="NF000848">
    <property type="entry name" value="PRK00074.1"/>
    <property type="match status" value="1"/>
</dbReference>
<evidence type="ECO:0000259" key="11">
    <source>
        <dbReference type="PROSITE" id="PS51553"/>
    </source>
</evidence>
<dbReference type="InterPro" id="IPR001674">
    <property type="entry name" value="GMP_synth_C"/>
</dbReference>
<evidence type="ECO:0000313" key="12">
    <source>
        <dbReference type="EMBL" id="PIR93133.1"/>
    </source>
</evidence>
<dbReference type="PRINTS" id="PR00097">
    <property type="entry name" value="ANTSNTHASEII"/>
</dbReference>
<gene>
    <name evidence="12" type="ORF">COT99_02425</name>
</gene>
<dbReference type="SUPFAM" id="SSF52402">
    <property type="entry name" value="Adenine nucleotide alpha hydrolases-like"/>
    <property type="match status" value="1"/>
</dbReference>
<dbReference type="CDD" id="cd01997">
    <property type="entry name" value="GMP_synthase_C"/>
    <property type="match status" value="1"/>
</dbReference>
<evidence type="ECO:0000256" key="4">
    <source>
        <dbReference type="ARBA" id="ARBA00022598"/>
    </source>
</evidence>
<organism evidence="12 13">
    <name type="scientific">Candidatus Falkowbacteria bacterium CG10_big_fil_rev_8_21_14_0_10_43_10</name>
    <dbReference type="NCBI Taxonomy" id="1974567"/>
    <lineage>
        <taxon>Bacteria</taxon>
        <taxon>Candidatus Falkowiibacteriota</taxon>
    </lineage>
</organism>
<dbReference type="InterPro" id="IPR004739">
    <property type="entry name" value="GMP_synth_GATase"/>
</dbReference>
<keyword evidence="4" id="KW-0436">Ligase</keyword>
<dbReference type="EMBL" id="PFAR01000028">
    <property type="protein sequence ID" value="PIR93133.1"/>
    <property type="molecule type" value="Genomic_DNA"/>
</dbReference>
<dbReference type="PANTHER" id="PTHR11922:SF2">
    <property type="entry name" value="GMP SYNTHASE [GLUTAMINE-HYDROLYZING]"/>
    <property type="match status" value="1"/>
</dbReference>
<dbReference type="InterPro" id="IPR017926">
    <property type="entry name" value="GATASE"/>
</dbReference>
<comment type="caution">
    <text evidence="12">The sequence shown here is derived from an EMBL/GenBank/DDBJ whole genome shotgun (WGS) entry which is preliminary data.</text>
</comment>
<dbReference type="Gene3D" id="3.40.50.620">
    <property type="entry name" value="HUPs"/>
    <property type="match status" value="1"/>
</dbReference>
<keyword evidence="8 10" id="KW-0067">ATP-binding</keyword>
<dbReference type="GO" id="GO:0005524">
    <property type="term" value="F:ATP binding"/>
    <property type="evidence" value="ECO:0007669"/>
    <property type="project" value="UniProtKB-UniRule"/>
</dbReference>
<dbReference type="InterPro" id="IPR025777">
    <property type="entry name" value="GMPS_ATP_PPase_dom"/>
</dbReference>
<comment type="function">
    <text evidence="1">Catalyzes the synthesis of GMP from XMP.</text>
</comment>
<dbReference type="FunFam" id="3.40.50.880:FF:000001">
    <property type="entry name" value="GMP synthase [glutamine-hydrolyzing]"/>
    <property type="match status" value="1"/>
</dbReference>
<dbReference type="EC" id="6.3.5.2" evidence="3"/>
<reference evidence="13" key="1">
    <citation type="submission" date="2017-09" db="EMBL/GenBank/DDBJ databases">
        <title>Depth-based differentiation of microbial function through sediment-hosted aquifers and enrichment of novel symbionts in the deep terrestrial subsurface.</title>
        <authorList>
            <person name="Probst A.J."/>
            <person name="Ladd B."/>
            <person name="Jarett J.K."/>
            <person name="Geller-Mcgrath D.E."/>
            <person name="Sieber C.M.K."/>
            <person name="Emerson J.B."/>
            <person name="Anantharaman K."/>
            <person name="Thomas B.C."/>
            <person name="Malmstrom R."/>
            <person name="Stieglmeier M."/>
            <person name="Klingl A."/>
            <person name="Woyke T."/>
            <person name="Ryan C.M."/>
            <person name="Banfield J.F."/>
        </authorList>
    </citation>
    <scope>NUCLEOTIDE SEQUENCE [LARGE SCALE GENOMIC DNA]</scope>
</reference>
<sequence>MIHIAILDFGSQYTHLLARRIRELEVLAKIYPSDIRADKLPADAVGVILSGGPQSVYDATAPQIDKNILYSGRPVLGVCYGHQLMAQALGGGVKAGTVREYGQAQFKKTEKTSLLEDIKSESTVWMSHGDTVKELPNGFKAVGSTPDCLNAAMADEKRKLFGLQFHPEVHHTSQGTAIIKNFVLNICRAEQNWKIENIIGGLAVKIKKQVKGRKVFVLVSGGVDSSVTFALLTKALGEQKVKGLYIDTGFMRANESAEIKKNFNKIGFRNLETFDAGDIFFERLKNISEPEEKRKIIGQTFLDIKEKVAGELGLNPEEWLLGQGTIYPDTIETGGTKHADTIKTHHNRIDALQKMAAAGLVVEPLVDFYKDEVRQIGELLDLPKEMVERHPFPGPGLAIRCLCHASAGKPNLQTPPSDTEQLQKICRQHNIQFQILPIKSVGVQGDNRTYAHPAVIWGENNWNRLNKISTQITNSVKEVNRVLLRLLPKNVPKECRLHETCLTPERIRLLQKIDAIVNRIISASGLYGEIWQFPVVLIPYGAADRPESVVLRPIISREAMTANFARLDNEVVNKIVEEISATDKISNIFYDITNKPPGTIEWE</sequence>
<dbReference type="GO" id="GO:0003921">
    <property type="term" value="F:GMP synthase activity"/>
    <property type="evidence" value="ECO:0007669"/>
    <property type="project" value="InterPro"/>
</dbReference>
<evidence type="ECO:0000256" key="2">
    <source>
        <dbReference type="ARBA" id="ARBA00005153"/>
    </source>
</evidence>
<evidence type="ECO:0000256" key="9">
    <source>
        <dbReference type="ARBA" id="ARBA00022962"/>
    </source>
</evidence>
<dbReference type="PROSITE" id="PS51553">
    <property type="entry name" value="GMPS_ATP_PPASE"/>
    <property type="match status" value="1"/>
</dbReference>
<dbReference type="UniPathway" id="UPA00189">
    <property type="reaction ID" value="UER00296"/>
</dbReference>
<keyword evidence="6 10" id="KW-0332">GMP biosynthesis</keyword>
<dbReference type="Gene3D" id="3.30.300.10">
    <property type="match status" value="2"/>
</dbReference>
<protein>
    <recommendedName>
        <fullName evidence="3">GMP synthase (glutamine-hydrolyzing)</fullName>
        <ecNumber evidence="3">6.3.5.2</ecNumber>
    </recommendedName>
</protein>
<evidence type="ECO:0000313" key="13">
    <source>
        <dbReference type="Proteomes" id="UP000228626"/>
    </source>
</evidence>
<evidence type="ECO:0000256" key="3">
    <source>
        <dbReference type="ARBA" id="ARBA00012746"/>
    </source>
</evidence>
<evidence type="ECO:0000256" key="5">
    <source>
        <dbReference type="ARBA" id="ARBA00022741"/>
    </source>
</evidence>
<evidence type="ECO:0000256" key="1">
    <source>
        <dbReference type="ARBA" id="ARBA00002332"/>
    </source>
</evidence>
<proteinExistence type="predicted"/>
<dbReference type="PANTHER" id="PTHR11922">
    <property type="entry name" value="GMP SYNTHASE-RELATED"/>
    <property type="match status" value="1"/>
</dbReference>
<name>A0A2H0V212_9BACT</name>
<accession>A0A2H0V212</accession>
<dbReference type="Pfam" id="PF00958">
    <property type="entry name" value="GMP_synt_C"/>
    <property type="match status" value="2"/>
</dbReference>
<evidence type="ECO:0000256" key="6">
    <source>
        <dbReference type="ARBA" id="ARBA00022749"/>
    </source>
</evidence>
<feature type="domain" description="GMPS ATP-PPase" evidence="11">
    <location>
        <begin position="193"/>
        <end position="389"/>
    </location>
</feature>
<dbReference type="Pfam" id="PF02540">
    <property type="entry name" value="NAD_synthase"/>
    <property type="match status" value="1"/>
</dbReference>
<dbReference type="Proteomes" id="UP000228626">
    <property type="component" value="Unassembled WGS sequence"/>
</dbReference>
<keyword evidence="5 10" id="KW-0547">Nucleotide-binding</keyword>
<evidence type="ECO:0000256" key="8">
    <source>
        <dbReference type="ARBA" id="ARBA00022840"/>
    </source>
</evidence>
<keyword evidence="7 10" id="KW-0658">Purine biosynthesis</keyword>
<dbReference type="InterPro" id="IPR029062">
    <property type="entry name" value="Class_I_gatase-like"/>
</dbReference>
<dbReference type="GO" id="GO:0005829">
    <property type="term" value="C:cytosol"/>
    <property type="evidence" value="ECO:0007669"/>
    <property type="project" value="TreeGrafter"/>
</dbReference>
<feature type="binding site" evidence="10">
    <location>
        <begin position="220"/>
        <end position="226"/>
    </location>
    <ligand>
        <name>ATP</name>
        <dbReference type="ChEBI" id="CHEBI:30616"/>
    </ligand>
</feature>
<dbReference type="CDD" id="cd01742">
    <property type="entry name" value="GATase1_GMP_Synthase"/>
    <property type="match status" value="1"/>
</dbReference>
<dbReference type="SUPFAM" id="SSF54810">
    <property type="entry name" value="GMP synthetase C-terminal dimerisation domain"/>
    <property type="match status" value="2"/>
</dbReference>